<feature type="signal peptide" evidence="1">
    <location>
        <begin position="1"/>
        <end position="23"/>
    </location>
</feature>
<keyword evidence="3" id="KW-1185">Reference proteome</keyword>
<dbReference type="Proteomes" id="UP000223913">
    <property type="component" value="Unassembled WGS sequence"/>
</dbReference>
<proteinExistence type="predicted"/>
<gene>
    <name evidence="2" type="ORF">CRP01_33925</name>
</gene>
<evidence type="ECO:0000256" key="1">
    <source>
        <dbReference type="SAM" id="SignalP"/>
    </source>
</evidence>
<dbReference type="OrthoDB" id="1141916at2"/>
<comment type="caution">
    <text evidence="2">The sequence shown here is derived from an EMBL/GenBank/DDBJ whole genome shotgun (WGS) entry which is preliminary data.</text>
</comment>
<dbReference type="EMBL" id="PDUD01000045">
    <property type="protein sequence ID" value="PHN02037.1"/>
    <property type="molecule type" value="Genomic_DNA"/>
</dbReference>
<evidence type="ECO:0000313" key="2">
    <source>
        <dbReference type="EMBL" id="PHN02037.1"/>
    </source>
</evidence>
<dbReference type="NCBIfam" id="TIGR03523">
    <property type="entry name" value="GldN"/>
    <property type="match status" value="1"/>
</dbReference>
<protein>
    <submittedName>
        <fullName evidence="2">Gliding motility protein GldN</fullName>
    </submittedName>
</protein>
<feature type="chain" id="PRO_5012948804" evidence="1">
    <location>
        <begin position="24"/>
        <end position="289"/>
    </location>
</feature>
<dbReference type="RefSeq" id="WP_099154531.1">
    <property type="nucleotide sequence ID" value="NZ_PDUD01000045.1"/>
</dbReference>
<name>A0A2D0N0P3_FLAN2</name>
<dbReference type="AlphaFoldDB" id="A0A2D0N0P3"/>
<keyword evidence="1" id="KW-0732">Signal</keyword>
<accession>A0A2D0N0P3</accession>
<dbReference type="InterPro" id="IPR019847">
    <property type="entry name" value="Gliding_motility_assoc_GldN"/>
</dbReference>
<evidence type="ECO:0000313" key="3">
    <source>
        <dbReference type="Proteomes" id="UP000223913"/>
    </source>
</evidence>
<reference evidence="2 3" key="1">
    <citation type="submission" date="2017-10" db="EMBL/GenBank/DDBJ databases">
        <title>The draft genome sequence of Lewinella nigricans NBRC 102662.</title>
        <authorList>
            <person name="Wang K."/>
        </authorList>
    </citation>
    <scope>NUCLEOTIDE SEQUENCE [LARGE SCALE GENOMIC DNA]</scope>
    <source>
        <strain evidence="2 3">NBRC 102662</strain>
    </source>
</reference>
<dbReference type="Pfam" id="PF19841">
    <property type="entry name" value="GldN"/>
    <property type="match status" value="1"/>
</dbReference>
<organism evidence="2 3">
    <name type="scientific">Flavilitoribacter nigricans (strain ATCC 23147 / DSM 23189 / NBRC 102662 / NCIMB 1420 / SS-2)</name>
    <name type="common">Lewinella nigricans</name>
    <dbReference type="NCBI Taxonomy" id="1122177"/>
    <lineage>
        <taxon>Bacteria</taxon>
        <taxon>Pseudomonadati</taxon>
        <taxon>Bacteroidota</taxon>
        <taxon>Saprospiria</taxon>
        <taxon>Saprospirales</taxon>
        <taxon>Lewinellaceae</taxon>
        <taxon>Flavilitoribacter</taxon>
    </lineage>
</organism>
<sequence length="289" mass="34012">MKIAVKLLGLSMLLFCFSGVLTAQEPGNIMMIGAEEEVEEDRPLDDIVEKRTIVQKRVLAYDHVREADILWEKRIWRVIDVREKMNLPFSYPERPFFTILMDAAKSGEITVYSAEDDKFSNKMTIDEVNSIGSSVDTVTTFDPETYEEQIQIVSNDLNPEDVKRFRLKEIWFFDQESSTLQVRIMGIAPLLDERDENGNFKYERPLFWVYYPAAREILARERAFNGENDNSPLSWGDIFEMRKFASYIFKASNVKDERIQDYLSGVDRLWESDKIRQEIFNFEHDLWSY</sequence>